<evidence type="ECO:0000256" key="3">
    <source>
        <dbReference type="SAM" id="SignalP"/>
    </source>
</evidence>
<evidence type="ECO:0000256" key="2">
    <source>
        <dbReference type="ARBA" id="ARBA00022801"/>
    </source>
</evidence>
<evidence type="ECO:0000313" key="5">
    <source>
        <dbReference type="EMBL" id="QCN89860.1"/>
    </source>
</evidence>
<protein>
    <submittedName>
        <fullName evidence="4">Guanine-specific ribonuclease N1 and T1</fullName>
    </submittedName>
</protein>
<dbReference type="GO" id="GO:0016787">
    <property type="term" value="F:hydrolase activity"/>
    <property type="evidence" value="ECO:0007669"/>
    <property type="project" value="UniProtKB-KW"/>
</dbReference>
<keyword evidence="3" id="KW-0732">Signal</keyword>
<name>A0A3S9Z6A1_STRGD</name>
<accession>A0A3S9Z6A1</accession>
<organism evidence="4 6">
    <name type="scientific">Streptomyces griseoviridis</name>
    <dbReference type="NCBI Taxonomy" id="45398"/>
    <lineage>
        <taxon>Bacteria</taxon>
        <taxon>Bacillati</taxon>
        <taxon>Actinomycetota</taxon>
        <taxon>Actinomycetes</taxon>
        <taxon>Kitasatosporales</taxon>
        <taxon>Streptomycetaceae</taxon>
        <taxon>Streptomyces</taxon>
    </lineage>
</organism>
<reference evidence="5 7" key="1">
    <citation type="submission" date="2018-04" db="EMBL/GenBank/DDBJ databases">
        <title>Complete genome sequences of Streptomyces griseoviridis K61 and characterization of antagonistic properties of biological control agents.</title>
        <authorList>
            <person name="Mariita R.M."/>
            <person name="Sello J.K."/>
        </authorList>
    </citation>
    <scope>NUCLEOTIDE SEQUENCE [LARGE SCALE GENOMIC DNA]</scope>
    <source>
        <strain evidence="5 7">K61</strain>
    </source>
</reference>
<dbReference type="OrthoDB" id="4206279at2"/>
<evidence type="ECO:0000313" key="4">
    <source>
        <dbReference type="EMBL" id="AZS83285.1"/>
    </source>
</evidence>
<dbReference type="Proteomes" id="UP000501753">
    <property type="component" value="Chromosome"/>
</dbReference>
<dbReference type="RefSeq" id="WP_127176199.1">
    <property type="nucleotide sequence ID" value="NZ_CP029078.1"/>
</dbReference>
<dbReference type="Pfam" id="PF00545">
    <property type="entry name" value="Ribonuclease"/>
    <property type="match status" value="1"/>
</dbReference>
<reference evidence="4 6" key="2">
    <citation type="submission" date="2018-12" db="EMBL/GenBank/DDBJ databases">
        <title>Streptomyces griseoviridis F1-27 complete genome.</title>
        <authorList>
            <person name="Mariita R.M."/>
            <person name="Sello J.K."/>
        </authorList>
    </citation>
    <scope>NUCLEOTIDE SEQUENCE [LARGE SCALE GENOMIC DNA]</scope>
    <source>
        <strain evidence="4 6">F1-27</strain>
    </source>
</reference>
<dbReference type="InterPro" id="IPR016191">
    <property type="entry name" value="Ribonuclease/ribotoxin"/>
</dbReference>
<dbReference type="GO" id="GO:0003723">
    <property type="term" value="F:RNA binding"/>
    <property type="evidence" value="ECO:0007669"/>
    <property type="project" value="InterPro"/>
</dbReference>
<dbReference type="EMBL" id="CP029078">
    <property type="protein sequence ID" value="QCN89860.1"/>
    <property type="molecule type" value="Genomic_DNA"/>
</dbReference>
<proteinExistence type="predicted"/>
<feature type="chain" id="PRO_5044600724" evidence="3">
    <location>
        <begin position="31"/>
        <end position="159"/>
    </location>
</feature>
<keyword evidence="7" id="KW-1185">Reference proteome</keyword>
<dbReference type="Gene3D" id="3.10.450.30">
    <property type="entry name" value="Microbial ribonucleases"/>
    <property type="match status" value="1"/>
</dbReference>
<dbReference type="InterPro" id="IPR000026">
    <property type="entry name" value="N1-like"/>
</dbReference>
<evidence type="ECO:0000313" key="7">
    <source>
        <dbReference type="Proteomes" id="UP000501753"/>
    </source>
</evidence>
<sequence>MNLIRKPRFAAAAALLVTALAVPGASSAVAGTPAAPATPAHVAVVPAADVIDPPLPVEMFPGQVKEACGIWKELDWPQANRPTDYPVVNTRLVIRGSNVYGNRSGDLPSDGTYREYDVNPRTPGAHRDAERLVRDPHTHTVWYTGDHYNNFQEIASGCS</sequence>
<keyword evidence="1" id="KW-0540">Nuclease</keyword>
<dbReference type="AlphaFoldDB" id="A0A3S9Z6A1"/>
<dbReference type="GO" id="GO:0004521">
    <property type="term" value="F:RNA endonuclease activity"/>
    <property type="evidence" value="ECO:0007669"/>
    <property type="project" value="InterPro"/>
</dbReference>
<dbReference type="Proteomes" id="UP000271291">
    <property type="component" value="Chromosome"/>
</dbReference>
<dbReference type="SUPFAM" id="SSF53933">
    <property type="entry name" value="Microbial ribonucleases"/>
    <property type="match status" value="1"/>
</dbReference>
<dbReference type="EMBL" id="CP034687">
    <property type="protein sequence ID" value="AZS83285.1"/>
    <property type="molecule type" value="Genomic_DNA"/>
</dbReference>
<evidence type="ECO:0000313" key="6">
    <source>
        <dbReference type="Proteomes" id="UP000271291"/>
    </source>
</evidence>
<keyword evidence="2" id="KW-0378">Hydrolase</keyword>
<gene>
    <name evidence="5" type="ORF">DDJ31_36890</name>
    <name evidence="4" type="ORF">ELQ87_02470</name>
</gene>
<dbReference type="KEGG" id="sgd:ELQ87_02470"/>
<feature type="signal peptide" evidence="3">
    <location>
        <begin position="1"/>
        <end position="30"/>
    </location>
</feature>
<evidence type="ECO:0000256" key="1">
    <source>
        <dbReference type="ARBA" id="ARBA00022722"/>
    </source>
</evidence>